<name>K0JSL0_SACES</name>
<protein>
    <submittedName>
        <fullName evidence="2">Uncharacterized protein</fullName>
    </submittedName>
</protein>
<accession>K0JSL0</accession>
<feature type="region of interest" description="Disordered" evidence="1">
    <location>
        <begin position="83"/>
        <end position="176"/>
    </location>
</feature>
<dbReference type="HOGENOM" id="CLU_1524069_0_0_11"/>
<dbReference type="KEGG" id="sesp:BN6_33920"/>
<gene>
    <name evidence="2" type="ordered locus">BN6_33920</name>
</gene>
<evidence type="ECO:0000313" key="3">
    <source>
        <dbReference type="Proteomes" id="UP000006281"/>
    </source>
</evidence>
<feature type="compositionally biased region" description="Gly residues" evidence="1">
    <location>
        <begin position="124"/>
        <end position="140"/>
    </location>
</feature>
<reference evidence="2 3" key="1">
    <citation type="journal article" date="2012" name="BMC Genomics">
        <title>Complete genome sequence of Saccharothrix espanaensis DSM 44229T and comparison to the other completely sequenced Pseudonocardiaceae.</title>
        <authorList>
            <person name="Strobel T."/>
            <person name="Al-Dilaimi A."/>
            <person name="Blom J."/>
            <person name="Gessner A."/>
            <person name="Kalinowski J."/>
            <person name="Luzhetska M."/>
            <person name="Puhler A."/>
            <person name="Szczepanowski R."/>
            <person name="Bechthold A."/>
            <person name="Ruckert C."/>
        </authorList>
    </citation>
    <scope>NUCLEOTIDE SEQUENCE [LARGE SCALE GENOMIC DNA]</scope>
    <source>
        <strain evidence="3">ATCC 51144 / DSM 44229 / JCM 9112 / NBRC 15066 / NRRL 15764</strain>
    </source>
</reference>
<dbReference type="EMBL" id="HE804045">
    <property type="protein sequence ID" value="CCH30690.1"/>
    <property type="molecule type" value="Genomic_DNA"/>
</dbReference>
<dbReference type="AlphaFoldDB" id="K0JSL0"/>
<keyword evidence="3" id="KW-1185">Reference proteome</keyword>
<feature type="compositionally biased region" description="Basic and acidic residues" evidence="1">
    <location>
        <begin position="152"/>
        <end position="176"/>
    </location>
</feature>
<evidence type="ECO:0000313" key="2">
    <source>
        <dbReference type="EMBL" id="CCH30690.1"/>
    </source>
</evidence>
<dbReference type="Proteomes" id="UP000006281">
    <property type="component" value="Chromosome"/>
</dbReference>
<sequence>MPLPRVPVRARLVGLDLEFSAWRVLASGPRGGVVLGDGLVDRRGGDADRGGDLGVAGGAGGFADGGERRSLRAFLGPGCGYERLSPRRPAAWRPGKARPGGDGLGDHDVAVPSAGAGDADPDGPGAGCGGEQGQHGGGDQRAGTRWQWCDRVGAHDRSPRGLPRLEPRRWGEKRGS</sequence>
<evidence type="ECO:0000256" key="1">
    <source>
        <dbReference type="SAM" id="MobiDB-lite"/>
    </source>
</evidence>
<proteinExistence type="predicted"/>
<organism evidence="2 3">
    <name type="scientific">Saccharothrix espanaensis (strain ATCC 51144 / DSM 44229 / JCM 9112 / NBRC 15066 / NRRL 15764)</name>
    <dbReference type="NCBI Taxonomy" id="1179773"/>
    <lineage>
        <taxon>Bacteria</taxon>
        <taxon>Bacillati</taxon>
        <taxon>Actinomycetota</taxon>
        <taxon>Actinomycetes</taxon>
        <taxon>Pseudonocardiales</taxon>
        <taxon>Pseudonocardiaceae</taxon>
        <taxon>Saccharothrix</taxon>
    </lineage>
</organism>